<evidence type="ECO:0000256" key="4">
    <source>
        <dbReference type="ARBA" id="ARBA00022989"/>
    </source>
</evidence>
<keyword evidence="5 6" id="KW-0472">Membrane</keyword>
<keyword evidence="8" id="KW-1185">Reference proteome</keyword>
<evidence type="ECO:0000256" key="6">
    <source>
        <dbReference type="SAM" id="Phobius"/>
    </source>
</evidence>
<dbReference type="NCBIfam" id="TIGR04409">
    <property type="entry name" value="LptC_YrbK"/>
    <property type="match status" value="1"/>
</dbReference>
<keyword evidence="1" id="KW-1003">Cell membrane</keyword>
<evidence type="ECO:0000313" key="8">
    <source>
        <dbReference type="Proteomes" id="UP000439994"/>
    </source>
</evidence>
<organism evidence="7 8">
    <name type="scientific">Psychrosphaera haliotis</name>
    <dbReference type="NCBI Taxonomy" id="555083"/>
    <lineage>
        <taxon>Bacteria</taxon>
        <taxon>Pseudomonadati</taxon>
        <taxon>Pseudomonadota</taxon>
        <taxon>Gammaproteobacteria</taxon>
        <taxon>Alteromonadales</taxon>
        <taxon>Pseudoalteromonadaceae</taxon>
        <taxon>Psychrosphaera</taxon>
    </lineage>
</organism>
<dbReference type="PANTHER" id="PTHR37481:SF1">
    <property type="entry name" value="LIPOPOLYSACCHARIDE EXPORT SYSTEM PROTEIN LPTC"/>
    <property type="match status" value="1"/>
</dbReference>
<evidence type="ECO:0000256" key="5">
    <source>
        <dbReference type="ARBA" id="ARBA00023136"/>
    </source>
</evidence>
<keyword evidence="3 6" id="KW-0812">Transmembrane</keyword>
<dbReference type="GO" id="GO:0017089">
    <property type="term" value="F:glycolipid transfer activity"/>
    <property type="evidence" value="ECO:0007669"/>
    <property type="project" value="TreeGrafter"/>
</dbReference>
<evidence type="ECO:0000313" key="7">
    <source>
        <dbReference type="EMBL" id="MUH72623.1"/>
    </source>
</evidence>
<dbReference type="GO" id="GO:0030288">
    <property type="term" value="C:outer membrane-bounded periplasmic space"/>
    <property type="evidence" value="ECO:0007669"/>
    <property type="project" value="TreeGrafter"/>
</dbReference>
<keyword evidence="4 6" id="KW-1133">Transmembrane helix</keyword>
<proteinExistence type="predicted"/>
<evidence type="ECO:0000256" key="2">
    <source>
        <dbReference type="ARBA" id="ARBA00022519"/>
    </source>
</evidence>
<dbReference type="Gene3D" id="2.60.450.10">
    <property type="entry name" value="Lipopolysaccharide (LPS) transport protein A like domain"/>
    <property type="match status" value="1"/>
</dbReference>
<dbReference type="GO" id="GO:0005886">
    <property type="term" value="C:plasma membrane"/>
    <property type="evidence" value="ECO:0007669"/>
    <property type="project" value="InterPro"/>
</dbReference>
<comment type="caution">
    <text evidence="7">The sequence shown here is derived from an EMBL/GenBank/DDBJ whole genome shotgun (WGS) entry which is preliminary data.</text>
</comment>
<keyword evidence="2" id="KW-0997">Cell inner membrane</keyword>
<dbReference type="AlphaFoldDB" id="A0A6N8F885"/>
<dbReference type="InterPro" id="IPR010664">
    <property type="entry name" value="LipoPS_assembly_LptC-rel"/>
</dbReference>
<dbReference type="PANTHER" id="PTHR37481">
    <property type="entry name" value="LIPOPOLYSACCHARIDE EXPORT SYSTEM PROTEIN LPTC"/>
    <property type="match status" value="1"/>
</dbReference>
<dbReference type="Pfam" id="PF06835">
    <property type="entry name" value="LptC"/>
    <property type="match status" value="1"/>
</dbReference>
<dbReference type="InterPro" id="IPR026265">
    <property type="entry name" value="LptC"/>
</dbReference>
<dbReference type="Proteomes" id="UP000439994">
    <property type="component" value="Unassembled WGS sequence"/>
</dbReference>
<evidence type="ECO:0000256" key="3">
    <source>
        <dbReference type="ARBA" id="ARBA00022692"/>
    </source>
</evidence>
<dbReference type="EMBL" id="WOCD01000003">
    <property type="protein sequence ID" value="MUH72623.1"/>
    <property type="molecule type" value="Genomic_DNA"/>
</dbReference>
<dbReference type="InterPro" id="IPR052363">
    <property type="entry name" value="LPS_export_LptC"/>
</dbReference>
<dbReference type="GO" id="GO:0015221">
    <property type="term" value="F:lipopolysaccharide transmembrane transporter activity"/>
    <property type="evidence" value="ECO:0007669"/>
    <property type="project" value="InterPro"/>
</dbReference>
<reference evidence="7 8" key="1">
    <citation type="submission" date="2019-11" db="EMBL/GenBank/DDBJ databases">
        <title>P. haliotis isolates from Z. marina roots.</title>
        <authorList>
            <person name="Cohen M."/>
            <person name="Jospin G."/>
            <person name="Eisen J.A."/>
            <person name="Coil D.A."/>
        </authorList>
    </citation>
    <scope>NUCLEOTIDE SEQUENCE [LARGE SCALE GENOMIC DNA]</scope>
    <source>
        <strain evidence="7 8">UCD-MCMsp1aY</strain>
    </source>
</reference>
<feature type="transmembrane region" description="Helical" evidence="6">
    <location>
        <begin position="5"/>
        <end position="23"/>
    </location>
</feature>
<sequence>MRTKLVIILIFIGISLYLWLPAFNTLNEFDDSDEPVLIPDFTATLLHQEMFNVEGKLKQEVFSQKMEHYAQLALTYFEQPEFIIYQDDKPFWRLAAMTGSVQDGRLTLENDVTMFQLNDNKLVTSIETEYIEIDLDSQLVVTDKPIIIRGEKRLLKAKACVLI</sequence>
<dbReference type="OrthoDB" id="5659892at2"/>
<protein>
    <submittedName>
        <fullName evidence="7">LPS export ABC transporter periplasmic protein LptC</fullName>
    </submittedName>
</protein>
<dbReference type="PIRSF" id="PIRSF028513">
    <property type="entry name" value="LptC"/>
    <property type="match status" value="1"/>
</dbReference>
<accession>A0A6N8F885</accession>
<name>A0A6N8F885_9GAMM</name>
<evidence type="ECO:0000256" key="1">
    <source>
        <dbReference type="ARBA" id="ARBA00022475"/>
    </source>
</evidence>
<gene>
    <name evidence="7" type="primary">lptC</name>
    <name evidence="7" type="ORF">GNP35_09050</name>
</gene>